<dbReference type="InterPro" id="IPR036164">
    <property type="entry name" value="bL21-like_sf"/>
</dbReference>
<name>H2Z4N1_CIOSA</name>
<dbReference type="STRING" id="51511.ENSCSAVP00000012543"/>
<evidence type="ECO:0000313" key="3">
    <source>
        <dbReference type="Ensembl" id="ENSCSAVP00000012543.1"/>
    </source>
</evidence>
<protein>
    <recommendedName>
        <fullName evidence="2">Large ribosomal subunit protein bL21m</fullName>
    </recommendedName>
</protein>
<dbReference type="FunCoup" id="H2Z4N1">
    <property type="interactions" value="119"/>
</dbReference>
<dbReference type="Pfam" id="PF00829">
    <property type="entry name" value="Ribosomal_L21p"/>
    <property type="match status" value="1"/>
</dbReference>
<dbReference type="GO" id="GO:0005762">
    <property type="term" value="C:mitochondrial large ribosomal subunit"/>
    <property type="evidence" value="ECO:0007669"/>
    <property type="project" value="TreeGrafter"/>
</dbReference>
<sequence length="225" mass="25522">MNKPLQKLSGPVYSACISAALRGNVSSYHTSAVAVGRLNNALFTSQQMHRNLCQCSHRPQQYQHPPAEDHTVEHVPTYYDRFIFPQPPDVVSEEEHNVITEQVNKSIIEAQSQRLFAVVLFASKQFKVTDHDLIRTTGYIDAELGEKIRLEKVLLVGGKDFTMLGRPLLKRSLVKVEAVVVEKTPGESKIIQRFTPKENFQRKYVYTGQHTVLRITCVEAYPDAE</sequence>
<dbReference type="Ensembl" id="ENSCSAVT00000012687.1">
    <property type="protein sequence ID" value="ENSCSAVP00000012543.1"/>
    <property type="gene ID" value="ENSCSAVG00000007364.1"/>
</dbReference>
<dbReference type="PANTHER" id="PTHR21349">
    <property type="entry name" value="50S RIBOSOMAL PROTEIN L21"/>
    <property type="match status" value="1"/>
</dbReference>
<reference evidence="3" key="3">
    <citation type="submission" date="2025-09" db="UniProtKB">
        <authorList>
            <consortium name="Ensembl"/>
        </authorList>
    </citation>
    <scope>IDENTIFICATION</scope>
</reference>
<dbReference type="GO" id="GO:0003735">
    <property type="term" value="F:structural constituent of ribosome"/>
    <property type="evidence" value="ECO:0007669"/>
    <property type="project" value="TreeGrafter"/>
</dbReference>
<evidence type="ECO:0000256" key="1">
    <source>
        <dbReference type="ARBA" id="ARBA00008563"/>
    </source>
</evidence>
<dbReference type="HOGENOM" id="CLU_1229552_0_0_1"/>
<dbReference type="InterPro" id="IPR028909">
    <property type="entry name" value="bL21-like"/>
</dbReference>
<comment type="similarity">
    <text evidence="1">Belongs to the bacterial ribosomal protein bL21 family.</text>
</comment>
<accession>H2Z4N1</accession>
<dbReference type="Proteomes" id="UP000007875">
    <property type="component" value="Unassembled WGS sequence"/>
</dbReference>
<dbReference type="AlphaFoldDB" id="H2Z4N1"/>
<dbReference type="GeneTree" id="ENSGT00390000005535"/>
<dbReference type="eggNOG" id="KOG1686">
    <property type="taxonomic scope" value="Eukaryota"/>
</dbReference>
<dbReference type="InParanoid" id="H2Z4N1"/>
<evidence type="ECO:0000313" key="4">
    <source>
        <dbReference type="Proteomes" id="UP000007875"/>
    </source>
</evidence>
<evidence type="ECO:0000256" key="2">
    <source>
        <dbReference type="ARBA" id="ARBA00044129"/>
    </source>
</evidence>
<organism evidence="3 4">
    <name type="scientific">Ciona savignyi</name>
    <name type="common">Pacific transparent sea squirt</name>
    <dbReference type="NCBI Taxonomy" id="51511"/>
    <lineage>
        <taxon>Eukaryota</taxon>
        <taxon>Metazoa</taxon>
        <taxon>Chordata</taxon>
        <taxon>Tunicata</taxon>
        <taxon>Ascidiacea</taxon>
        <taxon>Phlebobranchia</taxon>
        <taxon>Cionidae</taxon>
        <taxon>Ciona</taxon>
    </lineage>
</organism>
<dbReference type="SUPFAM" id="SSF141091">
    <property type="entry name" value="L21p-like"/>
    <property type="match status" value="1"/>
</dbReference>
<keyword evidence="4" id="KW-1185">Reference proteome</keyword>
<dbReference type="PANTHER" id="PTHR21349:SF0">
    <property type="entry name" value="LARGE RIBOSOMAL SUBUNIT PROTEIN BL21M"/>
    <property type="match status" value="1"/>
</dbReference>
<proteinExistence type="inferred from homology"/>
<reference evidence="3" key="2">
    <citation type="submission" date="2025-08" db="UniProtKB">
        <authorList>
            <consortium name="Ensembl"/>
        </authorList>
    </citation>
    <scope>IDENTIFICATION</scope>
</reference>
<reference evidence="4" key="1">
    <citation type="submission" date="2003-08" db="EMBL/GenBank/DDBJ databases">
        <authorList>
            <person name="Birren B."/>
            <person name="Nusbaum C."/>
            <person name="Abebe A."/>
            <person name="Abouelleil A."/>
            <person name="Adekoya E."/>
            <person name="Ait-zahra M."/>
            <person name="Allen N."/>
            <person name="Allen T."/>
            <person name="An P."/>
            <person name="Anderson M."/>
            <person name="Anderson S."/>
            <person name="Arachchi H."/>
            <person name="Armbruster J."/>
            <person name="Bachantsang P."/>
            <person name="Baldwin J."/>
            <person name="Barry A."/>
            <person name="Bayul T."/>
            <person name="Blitshsteyn B."/>
            <person name="Bloom T."/>
            <person name="Blye J."/>
            <person name="Boguslavskiy L."/>
            <person name="Borowsky M."/>
            <person name="Boukhgalter B."/>
            <person name="Brunache A."/>
            <person name="Butler J."/>
            <person name="Calixte N."/>
            <person name="Calvo S."/>
            <person name="Camarata J."/>
            <person name="Campo K."/>
            <person name="Chang J."/>
            <person name="Cheshatsang Y."/>
            <person name="Citroen M."/>
            <person name="Collymore A."/>
            <person name="Considine T."/>
            <person name="Cook A."/>
            <person name="Cooke P."/>
            <person name="Corum B."/>
            <person name="Cuomo C."/>
            <person name="David R."/>
            <person name="Dawoe T."/>
            <person name="Degray S."/>
            <person name="Dodge S."/>
            <person name="Dooley K."/>
            <person name="Dorje P."/>
            <person name="Dorjee K."/>
            <person name="Dorris L."/>
            <person name="Duffey N."/>
            <person name="Dupes A."/>
            <person name="Elkins T."/>
            <person name="Engels R."/>
            <person name="Erickson J."/>
            <person name="Farina A."/>
            <person name="Faro S."/>
            <person name="Ferreira P."/>
            <person name="Fischer H."/>
            <person name="Fitzgerald M."/>
            <person name="Foley K."/>
            <person name="Gage D."/>
            <person name="Galagan J."/>
            <person name="Gearin G."/>
            <person name="Gnerre S."/>
            <person name="Gnirke A."/>
            <person name="Goyette A."/>
            <person name="Graham J."/>
            <person name="Grandbois E."/>
            <person name="Gyaltsen K."/>
            <person name="Hafez N."/>
            <person name="Hagopian D."/>
            <person name="Hagos B."/>
            <person name="Hall J."/>
            <person name="Hatcher B."/>
            <person name="Heller A."/>
            <person name="Higgins H."/>
            <person name="Honan T."/>
            <person name="Horn A."/>
            <person name="Houde N."/>
            <person name="Hughes L."/>
            <person name="Hulme W."/>
            <person name="Husby E."/>
            <person name="Iliev I."/>
            <person name="Jaffe D."/>
            <person name="Jones C."/>
            <person name="Kamal M."/>
            <person name="Kamat A."/>
            <person name="Kamvysselis M."/>
            <person name="Karlsson E."/>
            <person name="Kells C."/>
            <person name="Kieu A."/>
            <person name="Kisner P."/>
            <person name="Kodira C."/>
            <person name="Kulbokas E."/>
            <person name="Labutti K."/>
            <person name="Lama D."/>
            <person name="Landers T."/>
            <person name="Leger J."/>
            <person name="Levine S."/>
            <person name="Lewis D."/>
            <person name="Lewis T."/>
            <person name="Lindblad-toh K."/>
            <person name="Liu X."/>
            <person name="Lokyitsang T."/>
            <person name="Lokyitsang Y."/>
            <person name="Lucien O."/>
            <person name="Lui A."/>
            <person name="Ma L.J."/>
            <person name="Mabbitt R."/>
            <person name="Macdonald J."/>
            <person name="Maclean C."/>
            <person name="Major J."/>
            <person name="Manning J."/>
            <person name="Marabella R."/>
            <person name="Maru K."/>
            <person name="Matthews C."/>
            <person name="Mauceli E."/>
            <person name="Mccarthy M."/>
            <person name="Mcdonough S."/>
            <person name="Mcghee T."/>
            <person name="Meldrim J."/>
            <person name="Meneus L."/>
            <person name="Mesirov J."/>
            <person name="Mihalev A."/>
            <person name="Mihova T."/>
            <person name="Mikkelsen T."/>
            <person name="Mlenga V."/>
            <person name="Moru K."/>
            <person name="Mozes J."/>
            <person name="Mulrain L."/>
            <person name="Munson G."/>
            <person name="Naylor J."/>
            <person name="Newes C."/>
            <person name="Nguyen C."/>
            <person name="Nguyen N."/>
            <person name="Nguyen T."/>
            <person name="Nicol R."/>
            <person name="Nielsen C."/>
            <person name="Nizzari M."/>
            <person name="Norbu C."/>
            <person name="Norbu N."/>
            <person name="O'donnell P."/>
            <person name="Okoawo O."/>
            <person name="O'leary S."/>
            <person name="Omotosho B."/>
            <person name="O'neill K."/>
            <person name="Osman S."/>
            <person name="Parker S."/>
            <person name="Perrin D."/>
            <person name="Phunkhang P."/>
            <person name="Piqani B."/>
            <person name="Purcell S."/>
            <person name="Rachupka T."/>
            <person name="Ramasamy U."/>
            <person name="Rameau R."/>
            <person name="Ray V."/>
            <person name="Raymond C."/>
            <person name="Retta R."/>
            <person name="Richardson S."/>
            <person name="Rise C."/>
            <person name="Rodriguez J."/>
            <person name="Rogers J."/>
            <person name="Rogov P."/>
            <person name="Rutman M."/>
            <person name="Schupbach R."/>
            <person name="Seaman C."/>
            <person name="Settipalli S."/>
            <person name="Sharpe T."/>
            <person name="Sheridan J."/>
            <person name="Sherpa N."/>
            <person name="Shi J."/>
            <person name="Smirnov S."/>
            <person name="Smith C."/>
            <person name="Sougnez C."/>
            <person name="Spencer B."/>
            <person name="Stalker J."/>
            <person name="Stange-thomann N."/>
            <person name="Stavropoulos S."/>
            <person name="Stetson K."/>
            <person name="Stone C."/>
            <person name="Stone S."/>
            <person name="Stubbs M."/>
            <person name="Talamas J."/>
            <person name="Tchuinga P."/>
            <person name="Tenzing P."/>
            <person name="Tesfaye S."/>
            <person name="Theodore J."/>
            <person name="Thoulutsang Y."/>
            <person name="Topham K."/>
            <person name="Towey S."/>
            <person name="Tsamla T."/>
            <person name="Tsomo N."/>
            <person name="Vallee D."/>
            <person name="Vassiliev H."/>
            <person name="Venkataraman V."/>
            <person name="Vinson J."/>
            <person name="Vo A."/>
            <person name="Wade C."/>
            <person name="Wang S."/>
            <person name="Wangchuk T."/>
            <person name="Wangdi T."/>
            <person name="Whittaker C."/>
            <person name="Wilkinson J."/>
            <person name="Wu Y."/>
            <person name="Wyman D."/>
            <person name="Yadav S."/>
            <person name="Yang S."/>
            <person name="Yang X."/>
            <person name="Yeager S."/>
            <person name="Yee E."/>
            <person name="Young G."/>
            <person name="Zainoun J."/>
            <person name="Zembeck L."/>
            <person name="Zimmer A."/>
            <person name="Zody M."/>
            <person name="Lander E."/>
        </authorList>
    </citation>
    <scope>NUCLEOTIDE SEQUENCE [LARGE SCALE GENOMIC DNA]</scope>
</reference>